<gene>
    <name evidence="1" type="ORF">RRG08_002711</name>
</gene>
<organism evidence="1 2">
    <name type="scientific">Elysia crispata</name>
    <name type="common">lettuce slug</name>
    <dbReference type="NCBI Taxonomy" id="231223"/>
    <lineage>
        <taxon>Eukaryota</taxon>
        <taxon>Metazoa</taxon>
        <taxon>Spiralia</taxon>
        <taxon>Lophotrochozoa</taxon>
        <taxon>Mollusca</taxon>
        <taxon>Gastropoda</taxon>
        <taxon>Heterobranchia</taxon>
        <taxon>Euthyneura</taxon>
        <taxon>Panpulmonata</taxon>
        <taxon>Sacoglossa</taxon>
        <taxon>Placobranchoidea</taxon>
        <taxon>Plakobranchidae</taxon>
        <taxon>Elysia</taxon>
    </lineage>
</organism>
<evidence type="ECO:0000313" key="1">
    <source>
        <dbReference type="EMBL" id="KAK3712381.1"/>
    </source>
</evidence>
<comment type="caution">
    <text evidence="1">The sequence shown here is derived from an EMBL/GenBank/DDBJ whole genome shotgun (WGS) entry which is preliminary data.</text>
</comment>
<accession>A0AAE0XUD8</accession>
<dbReference type="AlphaFoldDB" id="A0AAE0XUD8"/>
<keyword evidence="2" id="KW-1185">Reference proteome</keyword>
<evidence type="ECO:0000313" key="2">
    <source>
        <dbReference type="Proteomes" id="UP001283361"/>
    </source>
</evidence>
<proteinExistence type="predicted"/>
<sequence>MFFYDFSGISGSHGRTSRDMARMGSSTCELCLAQLTSHPCQAVSAEKSIQSRYPKGSGRLAHARISLGKSQDLRLCLDDGCEKNV</sequence>
<name>A0AAE0XUD8_9GAST</name>
<reference evidence="1" key="1">
    <citation type="journal article" date="2023" name="G3 (Bethesda)">
        <title>A reference genome for the long-term kleptoplast-retaining sea slug Elysia crispata morphotype clarki.</title>
        <authorList>
            <person name="Eastman K.E."/>
            <person name="Pendleton A.L."/>
            <person name="Shaikh M.A."/>
            <person name="Suttiyut T."/>
            <person name="Ogas R."/>
            <person name="Tomko P."/>
            <person name="Gavelis G."/>
            <person name="Widhalm J.R."/>
            <person name="Wisecaver J.H."/>
        </authorList>
    </citation>
    <scope>NUCLEOTIDE SEQUENCE</scope>
    <source>
        <strain evidence="1">ECLA1</strain>
    </source>
</reference>
<dbReference type="EMBL" id="JAWDGP010007584">
    <property type="protein sequence ID" value="KAK3712381.1"/>
    <property type="molecule type" value="Genomic_DNA"/>
</dbReference>
<protein>
    <submittedName>
        <fullName evidence="1">Uncharacterized protein</fullName>
    </submittedName>
</protein>
<dbReference type="Proteomes" id="UP001283361">
    <property type="component" value="Unassembled WGS sequence"/>
</dbReference>